<dbReference type="FunFam" id="3.20.20.100:FF:000015">
    <property type="entry name" value="Oxidoreductase, aldo/keto reductase family"/>
    <property type="match status" value="1"/>
</dbReference>
<organism evidence="8 9">
    <name type="scientific">Lacticaseibacillus sharpeae JCM 1186 = DSM 20505</name>
    <dbReference type="NCBI Taxonomy" id="1291052"/>
    <lineage>
        <taxon>Bacteria</taxon>
        <taxon>Bacillati</taxon>
        <taxon>Bacillota</taxon>
        <taxon>Bacilli</taxon>
        <taxon>Lactobacillales</taxon>
        <taxon>Lactobacillaceae</taxon>
        <taxon>Lacticaseibacillus</taxon>
    </lineage>
</organism>
<reference evidence="8 9" key="1">
    <citation type="journal article" date="2015" name="Genome Announc.">
        <title>Expanding the biotechnology potential of lactobacilli through comparative genomics of 213 strains and associated genera.</title>
        <authorList>
            <person name="Sun Z."/>
            <person name="Harris H.M."/>
            <person name="McCann A."/>
            <person name="Guo C."/>
            <person name="Argimon S."/>
            <person name="Zhang W."/>
            <person name="Yang X."/>
            <person name="Jeffery I.B."/>
            <person name="Cooney J.C."/>
            <person name="Kagawa T.F."/>
            <person name="Liu W."/>
            <person name="Song Y."/>
            <person name="Salvetti E."/>
            <person name="Wrobel A."/>
            <person name="Rasinkangas P."/>
            <person name="Parkhill J."/>
            <person name="Rea M.C."/>
            <person name="O'Sullivan O."/>
            <person name="Ritari J."/>
            <person name="Douillard F.P."/>
            <person name="Paul Ross R."/>
            <person name="Yang R."/>
            <person name="Briner A.E."/>
            <person name="Felis G.E."/>
            <person name="de Vos W.M."/>
            <person name="Barrangou R."/>
            <person name="Klaenhammer T.R."/>
            <person name="Caufield P.W."/>
            <person name="Cui Y."/>
            <person name="Zhang H."/>
            <person name="O'Toole P.W."/>
        </authorList>
    </citation>
    <scope>NUCLEOTIDE SEQUENCE [LARGE SCALE GENOMIC DNA]</scope>
    <source>
        <strain evidence="8 9">DSM 20505</strain>
    </source>
</reference>
<feature type="domain" description="NADP-dependent oxidoreductase" evidence="7">
    <location>
        <begin position="28"/>
        <end position="270"/>
    </location>
</feature>
<sequence length="306" mass="33863">MEAFKMTQDLTSTVTLNNGVAMPIFGLGVWQADNASAENAVYAALKHGYRMIDTAKQYGNETGVGRGIARALQDGLITRDQLFVTSKVANGDHGYAQTTAKIEGTLHRLQLDYLDLYLIHWPVDGLYVETWRALEDLYKAGKVRVIGVSNFDVHRLQVLLRQGNIVPAVNQVEFNPQMQEQEMRAFAKQHGIQVEGWSPLGHGSAMGDPVIGAIAAAHKKTPAQVILRFDVQSGVITIPKTVHEQRLVENADIWDFALSDIEMAAIAGLDKNERSLWYPAFGWYGSDTDFGMATQKWPDSPADYDA</sequence>
<protein>
    <submittedName>
        <fullName evidence="8">Oxidoreductase</fullName>
    </submittedName>
</protein>
<dbReference type="InterPro" id="IPR023210">
    <property type="entry name" value="NADP_OxRdtase_dom"/>
</dbReference>
<evidence type="ECO:0000256" key="3">
    <source>
        <dbReference type="ARBA" id="ARBA00023002"/>
    </source>
</evidence>
<accession>A0A0R1ZKJ1</accession>
<dbReference type="PATRIC" id="fig|1291052.5.peg.1291"/>
<dbReference type="STRING" id="1291052.FC18_GL001273"/>
<gene>
    <name evidence="8" type="ORF">FC18_GL001273</name>
</gene>
<keyword evidence="9" id="KW-1185">Reference proteome</keyword>
<dbReference type="EMBL" id="AYYO01000021">
    <property type="protein sequence ID" value="KRM55486.1"/>
    <property type="molecule type" value="Genomic_DNA"/>
</dbReference>
<feature type="site" description="Lowers pKa of active site Tyr" evidence="6">
    <location>
        <position position="87"/>
    </location>
</feature>
<feature type="active site" description="Proton donor" evidence="4">
    <location>
        <position position="58"/>
    </location>
</feature>
<proteinExistence type="inferred from homology"/>
<dbReference type="Gene3D" id="3.20.20.100">
    <property type="entry name" value="NADP-dependent oxidoreductase domain"/>
    <property type="match status" value="1"/>
</dbReference>
<evidence type="ECO:0000256" key="2">
    <source>
        <dbReference type="ARBA" id="ARBA00022857"/>
    </source>
</evidence>
<evidence type="ECO:0000256" key="1">
    <source>
        <dbReference type="ARBA" id="ARBA00007905"/>
    </source>
</evidence>
<dbReference type="SUPFAM" id="SSF51430">
    <property type="entry name" value="NAD(P)-linked oxidoreductase"/>
    <property type="match status" value="1"/>
</dbReference>
<dbReference type="PIRSF" id="PIRSF000097">
    <property type="entry name" value="AKR"/>
    <property type="match status" value="1"/>
</dbReference>
<keyword evidence="3" id="KW-0560">Oxidoreductase</keyword>
<dbReference type="AlphaFoldDB" id="A0A0R1ZKJ1"/>
<dbReference type="PRINTS" id="PR00069">
    <property type="entry name" value="ALDKETRDTASE"/>
</dbReference>
<comment type="caution">
    <text evidence="8">The sequence shown here is derived from an EMBL/GenBank/DDBJ whole genome shotgun (WGS) entry which is preliminary data.</text>
</comment>
<evidence type="ECO:0000256" key="6">
    <source>
        <dbReference type="PIRSR" id="PIRSR000097-3"/>
    </source>
</evidence>
<evidence type="ECO:0000256" key="4">
    <source>
        <dbReference type="PIRSR" id="PIRSR000097-1"/>
    </source>
</evidence>
<dbReference type="Pfam" id="PF00248">
    <property type="entry name" value="Aldo_ket_red"/>
    <property type="match status" value="1"/>
</dbReference>
<dbReference type="Proteomes" id="UP000051679">
    <property type="component" value="Unassembled WGS sequence"/>
</dbReference>
<evidence type="ECO:0000313" key="8">
    <source>
        <dbReference type="EMBL" id="KRM55486.1"/>
    </source>
</evidence>
<dbReference type="InterPro" id="IPR018170">
    <property type="entry name" value="Aldo/ket_reductase_CS"/>
</dbReference>
<dbReference type="PANTHER" id="PTHR43827:SF3">
    <property type="entry name" value="NADP-DEPENDENT OXIDOREDUCTASE DOMAIN-CONTAINING PROTEIN"/>
    <property type="match status" value="1"/>
</dbReference>
<dbReference type="GO" id="GO:0016616">
    <property type="term" value="F:oxidoreductase activity, acting on the CH-OH group of donors, NAD or NADP as acceptor"/>
    <property type="evidence" value="ECO:0007669"/>
    <property type="project" value="UniProtKB-ARBA"/>
</dbReference>
<evidence type="ECO:0000256" key="5">
    <source>
        <dbReference type="PIRSR" id="PIRSR000097-2"/>
    </source>
</evidence>
<evidence type="ECO:0000313" key="9">
    <source>
        <dbReference type="Proteomes" id="UP000051679"/>
    </source>
</evidence>
<evidence type="ECO:0000259" key="7">
    <source>
        <dbReference type="Pfam" id="PF00248"/>
    </source>
</evidence>
<dbReference type="InterPro" id="IPR036812">
    <property type="entry name" value="NAD(P)_OxRdtase_dom_sf"/>
</dbReference>
<dbReference type="PROSITE" id="PS00062">
    <property type="entry name" value="ALDOKETO_REDUCTASE_2"/>
    <property type="match status" value="1"/>
</dbReference>
<feature type="binding site" evidence="5">
    <location>
        <position position="120"/>
    </location>
    <ligand>
        <name>substrate</name>
    </ligand>
</feature>
<name>A0A0R1ZKJ1_9LACO</name>
<comment type="similarity">
    <text evidence="1">Belongs to the aldo/keto reductase family.</text>
</comment>
<dbReference type="InterPro" id="IPR020471">
    <property type="entry name" value="AKR"/>
</dbReference>
<keyword evidence="2" id="KW-0521">NADP</keyword>
<dbReference type="PANTHER" id="PTHR43827">
    <property type="entry name" value="2,5-DIKETO-D-GLUCONIC ACID REDUCTASE"/>
    <property type="match status" value="1"/>
</dbReference>
<dbReference type="PROSITE" id="PS00063">
    <property type="entry name" value="ALDOKETO_REDUCTASE_3"/>
    <property type="match status" value="1"/>
</dbReference>